<dbReference type="EC" id="3.1.21.-" evidence="6"/>
<dbReference type="PANTHER" id="PTHR30408:SF12">
    <property type="entry name" value="TYPE I RESTRICTION ENZYME MJAVIII SPECIFICITY SUBUNIT"/>
    <property type="match status" value="1"/>
</dbReference>
<keyword evidence="2" id="KW-0680">Restriction system</keyword>
<keyword evidence="8" id="KW-1185">Reference proteome</keyword>
<dbReference type="REBASE" id="120806">
    <property type="entry name" value="S.Pfu17724I"/>
</dbReference>
<dbReference type="EMBL" id="CP012075">
    <property type="protein sequence ID" value="AKU70294.1"/>
    <property type="molecule type" value="Genomic_DNA"/>
</dbReference>
<evidence type="ECO:0000256" key="2">
    <source>
        <dbReference type="ARBA" id="ARBA00022747"/>
    </source>
</evidence>
<keyword evidence="6" id="KW-0255">Endonuclease</keyword>
<dbReference type="PANTHER" id="PTHR30408">
    <property type="entry name" value="TYPE-1 RESTRICTION ENZYME ECOKI SPECIFICITY PROTEIN"/>
    <property type="match status" value="1"/>
</dbReference>
<evidence type="ECO:0000313" key="5">
    <source>
        <dbReference type="EMBL" id="AKU70294.1"/>
    </source>
</evidence>
<dbReference type="Gene3D" id="1.10.287.1120">
    <property type="entry name" value="Bipartite methylase S protein"/>
    <property type="match status" value="1"/>
</dbReference>
<keyword evidence="3" id="KW-0238">DNA-binding</keyword>
<dbReference type="InterPro" id="IPR052021">
    <property type="entry name" value="Type-I_RS_S_subunit"/>
</dbReference>
<evidence type="ECO:0000313" key="7">
    <source>
        <dbReference type="Proteomes" id="UP000060345"/>
    </source>
</evidence>
<dbReference type="KEGG" id="pfus:ADJ77_10955"/>
<dbReference type="GO" id="GO:0004519">
    <property type="term" value="F:endonuclease activity"/>
    <property type="evidence" value="ECO:0007669"/>
    <property type="project" value="UniProtKB-KW"/>
</dbReference>
<organism evidence="5 7">
    <name type="scientific">Prevotella fusca JCM 17724</name>
    <dbReference type="NCBI Taxonomy" id="1236517"/>
    <lineage>
        <taxon>Bacteria</taxon>
        <taxon>Pseudomonadati</taxon>
        <taxon>Bacteroidota</taxon>
        <taxon>Bacteroidia</taxon>
        <taxon>Bacteroidales</taxon>
        <taxon>Prevotellaceae</taxon>
        <taxon>Prevotella</taxon>
    </lineage>
</organism>
<dbReference type="GO" id="GO:0003677">
    <property type="term" value="F:DNA binding"/>
    <property type="evidence" value="ECO:0007669"/>
    <property type="project" value="UniProtKB-KW"/>
</dbReference>
<keyword evidence="6" id="KW-0378">Hydrolase</keyword>
<dbReference type="RefSeq" id="WP_025079120.1">
    <property type="nucleotide sequence ID" value="NZ_BAKO01000043.1"/>
</dbReference>
<dbReference type="Pfam" id="PF01420">
    <property type="entry name" value="Methylase_S"/>
    <property type="match status" value="2"/>
</dbReference>
<dbReference type="Proteomes" id="UP000682005">
    <property type="component" value="Chromosome 2"/>
</dbReference>
<dbReference type="EMBL" id="CP072369">
    <property type="protein sequence ID" value="QUB85913.1"/>
    <property type="molecule type" value="Genomic_DNA"/>
</dbReference>
<comment type="similarity">
    <text evidence="1">Belongs to the type-I restriction system S methylase family.</text>
</comment>
<dbReference type="GO" id="GO:0016787">
    <property type="term" value="F:hydrolase activity"/>
    <property type="evidence" value="ECO:0007669"/>
    <property type="project" value="UniProtKB-KW"/>
</dbReference>
<dbReference type="Proteomes" id="UP000060345">
    <property type="component" value="Chromosome 2"/>
</dbReference>
<dbReference type="AlphaFoldDB" id="A0A0K1NMI3"/>
<dbReference type="InterPro" id="IPR000055">
    <property type="entry name" value="Restrct_endonuc_typeI_TRD"/>
</dbReference>
<sequence>MKKYDEYKDSGVAWIGEVPKHWEVRKIKQCCNKEQYSIKTGPFGSQLKGEELMSQGDVSVYSQQNVINNDFNKIRYFVSNKKAKSLSSFYTRANDVLITSRGTIGKAAILQPLYPKGILHPCLIAIRLDQEICLPEWLTMYINETDCFKTDISVSSNATTIDVIYTGTLKDIYIPIPTISEQTAIATYLDTHCAKIDNLISIQQKRIALLQELKQSVITHAVTKGLNPNVEMKQSGVEWIGDVPKHWEVMPLKKYCKMNKGLTFTKTDIVDEGESVISYGQIHSKLNNGVSLDCKLIRHVPIGIVKNGEKSKAHKGDFIFADTSEDYEGCGNFVYNDTNQAIYGGYHTIILQTETLNAKYIGYLFKTDCWRYQIRSRVYGVKVYSITQSILSICSIILPPQDEQKQIASYLDHKCATIDTSISNAQHQIDLLQEYKQSLITEVVTGKSKVTDN</sequence>
<evidence type="ECO:0000313" key="6">
    <source>
        <dbReference type="EMBL" id="QUB85913.1"/>
    </source>
</evidence>
<dbReference type="OrthoDB" id="667970at2"/>
<evidence type="ECO:0000313" key="8">
    <source>
        <dbReference type="Proteomes" id="UP000682005"/>
    </source>
</evidence>
<feature type="domain" description="Type I restriction modification DNA specificity" evidence="4">
    <location>
        <begin position="19"/>
        <end position="197"/>
    </location>
</feature>
<dbReference type="Gene3D" id="3.90.220.20">
    <property type="entry name" value="DNA methylase specificity domains"/>
    <property type="match status" value="2"/>
</dbReference>
<dbReference type="GO" id="GO:0009307">
    <property type="term" value="P:DNA restriction-modification system"/>
    <property type="evidence" value="ECO:0007669"/>
    <property type="project" value="UniProtKB-KW"/>
</dbReference>
<dbReference type="SUPFAM" id="SSF116734">
    <property type="entry name" value="DNA methylase specificity domain"/>
    <property type="match status" value="2"/>
</dbReference>
<accession>A0A0K1NMI3</accession>
<name>A0A0K1NMI3_9BACT</name>
<reference evidence="5 7" key="1">
    <citation type="submission" date="2015-07" db="EMBL/GenBank/DDBJ databases">
        <authorList>
            <person name="Noorani M."/>
        </authorList>
    </citation>
    <scope>NUCLEOTIDE SEQUENCE [LARGE SCALE GENOMIC DNA]</scope>
    <source>
        <strain evidence="5 7">W1435</strain>
    </source>
</reference>
<evidence type="ECO:0000259" key="4">
    <source>
        <dbReference type="Pfam" id="PF01420"/>
    </source>
</evidence>
<protein>
    <submittedName>
        <fullName evidence="6">Restriction endonuclease subunit S</fullName>
        <ecNumber evidence="6">3.1.21.-</ecNumber>
    </submittedName>
</protein>
<feature type="domain" description="Type I restriction modification DNA specificity" evidence="4">
    <location>
        <begin position="244"/>
        <end position="417"/>
    </location>
</feature>
<reference evidence="6 8" key="2">
    <citation type="submission" date="2021-03" db="EMBL/GenBank/DDBJ databases">
        <title>Human Oral Microbial Genomes.</title>
        <authorList>
            <person name="Johnston C.D."/>
            <person name="Chen T."/>
            <person name="Dewhirst F.E."/>
        </authorList>
    </citation>
    <scope>NUCLEOTIDE SEQUENCE [LARGE SCALE GENOMIC DNA]</scope>
    <source>
        <strain evidence="6 8">W1435</strain>
    </source>
</reference>
<keyword evidence="6" id="KW-0540">Nuclease</keyword>
<evidence type="ECO:0000256" key="3">
    <source>
        <dbReference type="ARBA" id="ARBA00023125"/>
    </source>
</evidence>
<dbReference type="REBASE" id="479312">
    <property type="entry name" value="S.PfuW1435II"/>
</dbReference>
<evidence type="ECO:0000256" key="1">
    <source>
        <dbReference type="ARBA" id="ARBA00010923"/>
    </source>
</evidence>
<gene>
    <name evidence="5" type="ORF">ADJ77_10955</name>
    <name evidence="6" type="ORF">J5A51_01210</name>
</gene>
<dbReference type="InterPro" id="IPR044946">
    <property type="entry name" value="Restrct_endonuc_typeI_TRD_sf"/>
</dbReference>
<dbReference type="STRING" id="1236517.ADJ77_10955"/>
<proteinExistence type="inferred from homology"/>